<dbReference type="PANTHER" id="PTHR30537:SF68">
    <property type="entry name" value="TRANSCRIPTIONAL REGULATOR-RELATED"/>
    <property type="match status" value="1"/>
</dbReference>
<organism evidence="6 7">
    <name type="scientific">Aquella oligotrophica</name>
    <dbReference type="NCBI Taxonomy" id="2067065"/>
    <lineage>
        <taxon>Bacteria</taxon>
        <taxon>Pseudomonadati</taxon>
        <taxon>Pseudomonadota</taxon>
        <taxon>Betaproteobacteria</taxon>
        <taxon>Neisseriales</taxon>
        <taxon>Neisseriaceae</taxon>
        <taxon>Aquella</taxon>
    </lineage>
</organism>
<dbReference type="OrthoDB" id="9178040at2"/>
<dbReference type="Pfam" id="PF03466">
    <property type="entry name" value="LysR_substrate"/>
    <property type="match status" value="1"/>
</dbReference>
<dbReference type="InterPro" id="IPR058163">
    <property type="entry name" value="LysR-type_TF_proteobact-type"/>
</dbReference>
<dbReference type="Gene3D" id="1.10.10.10">
    <property type="entry name" value="Winged helix-like DNA-binding domain superfamily/Winged helix DNA-binding domain"/>
    <property type="match status" value="1"/>
</dbReference>
<keyword evidence="4" id="KW-0804">Transcription</keyword>
<evidence type="ECO:0000256" key="1">
    <source>
        <dbReference type="ARBA" id="ARBA00009437"/>
    </source>
</evidence>
<dbReference type="PRINTS" id="PR00039">
    <property type="entry name" value="HTHLYSR"/>
</dbReference>
<keyword evidence="3" id="KW-0238">DNA-binding</keyword>
<dbReference type="SUPFAM" id="SSF46785">
    <property type="entry name" value="Winged helix' DNA-binding domain"/>
    <property type="match status" value="1"/>
</dbReference>
<evidence type="ECO:0000313" key="6">
    <source>
        <dbReference type="EMBL" id="AUR51407.1"/>
    </source>
</evidence>
<dbReference type="RefSeq" id="WP_102950707.1">
    <property type="nucleotide sequence ID" value="NZ_CP024847.1"/>
</dbReference>
<protein>
    <recommendedName>
        <fullName evidence="5">HTH lysR-type domain-containing protein</fullName>
    </recommendedName>
</protein>
<evidence type="ECO:0000259" key="5">
    <source>
        <dbReference type="PROSITE" id="PS50931"/>
    </source>
</evidence>
<gene>
    <name evidence="6" type="ORF">CUN60_03540</name>
</gene>
<comment type="similarity">
    <text evidence="1">Belongs to the LysR transcriptional regulatory family.</text>
</comment>
<dbReference type="KEGG" id="nba:CUN60_03540"/>
<dbReference type="GO" id="GO:0043565">
    <property type="term" value="F:sequence-specific DNA binding"/>
    <property type="evidence" value="ECO:0007669"/>
    <property type="project" value="TreeGrafter"/>
</dbReference>
<dbReference type="InterPro" id="IPR036388">
    <property type="entry name" value="WH-like_DNA-bd_sf"/>
</dbReference>
<evidence type="ECO:0000256" key="3">
    <source>
        <dbReference type="ARBA" id="ARBA00023125"/>
    </source>
</evidence>
<dbReference type="SUPFAM" id="SSF53850">
    <property type="entry name" value="Periplasmic binding protein-like II"/>
    <property type="match status" value="1"/>
</dbReference>
<reference evidence="7" key="1">
    <citation type="submission" date="2017-11" db="EMBL/GenBank/DDBJ databases">
        <authorList>
            <person name="Chan K.G."/>
            <person name="Lee L.S."/>
        </authorList>
    </citation>
    <scope>NUCLEOTIDE SEQUENCE [LARGE SCALE GENOMIC DNA]</scope>
    <source>
        <strain evidence="7">DSM 100970</strain>
    </source>
</reference>
<dbReference type="GO" id="GO:0006351">
    <property type="term" value="P:DNA-templated transcription"/>
    <property type="evidence" value="ECO:0007669"/>
    <property type="project" value="TreeGrafter"/>
</dbReference>
<dbReference type="GO" id="GO:0003700">
    <property type="term" value="F:DNA-binding transcription factor activity"/>
    <property type="evidence" value="ECO:0007669"/>
    <property type="project" value="InterPro"/>
</dbReference>
<accession>A0A2I7N4L3</accession>
<dbReference type="PANTHER" id="PTHR30537">
    <property type="entry name" value="HTH-TYPE TRANSCRIPTIONAL REGULATOR"/>
    <property type="match status" value="1"/>
</dbReference>
<dbReference type="InterPro" id="IPR005119">
    <property type="entry name" value="LysR_subst-bd"/>
</dbReference>
<dbReference type="Proteomes" id="UP000236655">
    <property type="component" value="Chromosome"/>
</dbReference>
<dbReference type="InterPro" id="IPR036390">
    <property type="entry name" value="WH_DNA-bd_sf"/>
</dbReference>
<name>A0A2I7N4L3_9NEIS</name>
<dbReference type="AlphaFoldDB" id="A0A2I7N4L3"/>
<keyword evidence="2" id="KW-0805">Transcription regulation</keyword>
<dbReference type="EMBL" id="CP024847">
    <property type="protein sequence ID" value="AUR51407.1"/>
    <property type="molecule type" value="Genomic_DNA"/>
</dbReference>
<dbReference type="InterPro" id="IPR000847">
    <property type="entry name" value="LysR_HTH_N"/>
</dbReference>
<feature type="domain" description="HTH lysR-type" evidence="5">
    <location>
        <begin position="1"/>
        <end position="57"/>
    </location>
</feature>
<dbReference type="Pfam" id="PF00126">
    <property type="entry name" value="HTH_1"/>
    <property type="match status" value="1"/>
</dbReference>
<dbReference type="Gene3D" id="3.40.190.290">
    <property type="match status" value="1"/>
</dbReference>
<dbReference type="PROSITE" id="PS50931">
    <property type="entry name" value="HTH_LYSR"/>
    <property type="match status" value="1"/>
</dbReference>
<evidence type="ECO:0000313" key="7">
    <source>
        <dbReference type="Proteomes" id="UP000236655"/>
    </source>
</evidence>
<sequence length="310" mass="35001">MYDDIFMFVKLVEIGSFSGLSRKLDTTQATISRRIQSLETNLGVSLFHRNTRRLEVTDIGKQIYEKFRNQEAHLSSLIEETVHSSHGISGTLRVALPIAISRTIITPHLAKFLAAYPKVNLVTSFITGQIELVKDGFDLAVSIVLPKAQNNIVKLLHRFNIHLYASSAYINKYGNINSLAELGNNHILKMGILTPEGTIIKEVIAKNRITHEEQQISLNPRLSINNLLHAYEIAQSGEIIVAGWDSLLDPYMKSGEIIKILPEYSFGEIPCYLIRQSLETTALQSAFIDFIERCFDYYRADSYVNSELIL</sequence>
<evidence type="ECO:0000256" key="2">
    <source>
        <dbReference type="ARBA" id="ARBA00023015"/>
    </source>
</evidence>
<evidence type="ECO:0000256" key="4">
    <source>
        <dbReference type="ARBA" id="ARBA00023163"/>
    </source>
</evidence>
<keyword evidence="7" id="KW-1185">Reference proteome</keyword>
<proteinExistence type="inferred from homology"/>